<dbReference type="PROSITE" id="PS01031">
    <property type="entry name" value="SHSP"/>
    <property type="match status" value="1"/>
</dbReference>
<dbReference type="CDD" id="cd06464">
    <property type="entry name" value="ACD_sHsps-like"/>
    <property type="match status" value="1"/>
</dbReference>
<dbReference type="PANTHER" id="PTHR46733">
    <property type="entry name" value="26.5 KDA HEAT SHOCK PROTEIN, MITOCHONDRIAL"/>
    <property type="match status" value="1"/>
</dbReference>
<dbReference type="InterPro" id="IPR008978">
    <property type="entry name" value="HSP20-like_chaperone"/>
</dbReference>
<comment type="caution">
    <text evidence="5">The sequence shown here is derived from an EMBL/GenBank/DDBJ whole genome shotgun (WGS) entry which is preliminary data.</text>
</comment>
<evidence type="ECO:0000313" key="6">
    <source>
        <dbReference type="Proteomes" id="UP001310022"/>
    </source>
</evidence>
<name>A0AAN5AKN4_9BACT</name>
<dbReference type="SUPFAM" id="SSF49764">
    <property type="entry name" value="HSP20-like chaperones"/>
    <property type="match status" value="1"/>
</dbReference>
<dbReference type="Gene3D" id="2.60.40.790">
    <property type="match status" value="1"/>
</dbReference>
<evidence type="ECO:0000256" key="3">
    <source>
        <dbReference type="RuleBase" id="RU003616"/>
    </source>
</evidence>
<dbReference type="Proteomes" id="UP001310022">
    <property type="component" value="Unassembled WGS sequence"/>
</dbReference>
<keyword evidence="1" id="KW-0346">Stress response</keyword>
<evidence type="ECO:0000259" key="4">
    <source>
        <dbReference type="PROSITE" id="PS01031"/>
    </source>
</evidence>
<dbReference type="GO" id="GO:0009408">
    <property type="term" value="P:response to heat"/>
    <property type="evidence" value="ECO:0007669"/>
    <property type="project" value="InterPro"/>
</dbReference>
<dbReference type="RefSeq" id="WP_338235932.1">
    <property type="nucleotide sequence ID" value="NZ_BQKE01000001.1"/>
</dbReference>
<dbReference type="Pfam" id="PF00011">
    <property type="entry name" value="HSP20"/>
    <property type="match status" value="1"/>
</dbReference>
<dbReference type="InterPro" id="IPR002068">
    <property type="entry name" value="A-crystallin/Hsp20_dom"/>
</dbReference>
<sequence>MEVVMMTNGKISSLHADLLNHLFSEEQKTNDEGHSSKFPPMNVEEDEDSFKVYLATPGLSKEDLRISLKGDLLVISSEKKEHKEREKKSQFIHREFGIHPFERSLNLPREVDKEQTTASYERGILMIYLPKREDAKARSIKIIGIA</sequence>
<accession>A0AAN5AKN4</accession>
<reference evidence="5 6" key="1">
    <citation type="submission" date="2021-12" db="EMBL/GenBank/DDBJ databases">
        <title>Genome sequencing of bacteria with rrn-lacking chromosome and rrn-plasmid.</title>
        <authorList>
            <person name="Anda M."/>
            <person name="Iwasaki W."/>
        </authorList>
    </citation>
    <scope>NUCLEOTIDE SEQUENCE [LARGE SCALE GENOMIC DNA]</scope>
    <source>
        <strain evidence="5 6">NBRC 15940</strain>
    </source>
</reference>
<proteinExistence type="inferred from homology"/>
<comment type="similarity">
    <text evidence="2 3">Belongs to the small heat shock protein (HSP20) family.</text>
</comment>
<feature type="domain" description="SHSP" evidence="4">
    <location>
        <begin position="32"/>
        <end position="146"/>
    </location>
</feature>
<evidence type="ECO:0000256" key="2">
    <source>
        <dbReference type="PROSITE-ProRule" id="PRU00285"/>
    </source>
</evidence>
<keyword evidence="6" id="KW-1185">Reference proteome</keyword>
<gene>
    <name evidence="5" type="ORF">PEDI_06100</name>
</gene>
<organism evidence="5 6">
    <name type="scientific">Persicobacter diffluens</name>
    <dbReference type="NCBI Taxonomy" id="981"/>
    <lineage>
        <taxon>Bacteria</taxon>
        <taxon>Pseudomonadati</taxon>
        <taxon>Bacteroidota</taxon>
        <taxon>Cytophagia</taxon>
        <taxon>Cytophagales</taxon>
        <taxon>Persicobacteraceae</taxon>
        <taxon>Persicobacter</taxon>
    </lineage>
</organism>
<evidence type="ECO:0000256" key="1">
    <source>
        <dbReference type="ARBA" id="ARBA00023016"/>
    </source>
</evidence>
<dbReference type="PANTHER" id="PTHR46733:SF4">
    <property type="entry name" value="HEAT SHOCK PROTEIN 21, CHLOROPLASTIC"/>
    <property type="match status" value="1"/>
</dbReference>
<evidence type="ECO:0000313" key="5">
    <source>
        <dbReference type="EMBL" id="GJM60058.1"/>
    </source>
</evidence>
<dbReference type="InterPro" id="IPR044587">
    <property type="entry name" value="HSP21-like"/>
</dbReference>
<protein>
    <recommendedName>
        <fullName evidence="4">SHSP domain-containing protein</fullName>
    </recommendedName>
</protein>
<dbReference type="EMBL" id="BQKE01000001">
    <property type="protein sequence ID" value="GJM60058.1"/>
    <property type="molecule type" value="Genomic_DNA"/>
</dbReference>
<dbReference type="AlphaFoldDB" id="A0AAN5AKN4"/>